<keyword evidence="1" id="KW-0732">Signal</keyword>
<comment type="caution">
    <text evidence="2">The sequence shown here is derived from an EMBL/GenBank/DDBJ whole genome shotgun (WGS) entry which is preliminary data.</text>
</comment>
<feature type="chain" id="PRO_5001888071" evidence="1">
    <location>
        <begin position="22"/>
        <end position="89"/>
    </location>
</feature>
<reference key="1">
    <citation type="journal article" date="2014" name="PLoS Genet.">
        <title>Signature Gene Expression Reveals Novel Clues to the Molecular Mechanisms of Dimorphic Transition in Penicillium marneffei.</title>
        <authorList>
            <person name="Yang E."/>
            <person name="Wang G."/>
            <person name="Cai J."/>
            <person name="Woo P.C."/>
            <person name="Lau S.K."/>
            <person name="Yuen K.-Y."/>
            <person name="Chow W.-N."/>
            <person name="Lin X."/>
        </authorList>
    </citation>
    <scope>NUCLEOTIDE SEQUENCE [LARGE SCALE GENOMIC DNA]</scope>
    <source>
        <strain>PM1</strain>
    </source>
</reference>
<organism evidence="2">
    <name type="scientific">Talaromyces marneffei PM1</name>
    <dbReference type="NCBI Taxonomy" id="1077442"/>
    <lineage>
        <taxon>Eukaryota</taxon>
        <taxon>Fungi</taxon>
        <taxon>Dikarya</taxon>
        <taxon>Ascomycota</taxon>
        <taxon>Pezizomycotina</taxon>
        <taxon>Eurotiomycetes</taxon>
        <taxon>Eurotiomycetidae</taxon>
        <taxon>Eurotiales</taxon>
        <taxon>Trichocomaceae</taxon>
        <taxon>Talaromyces</taxon>
        <taxon>Talaromyces sect. Talaromyces</taxon>
    </lineage>
</organism>
<proteinExistence type="predicted"/>
<evidence type="ECO:0000256" key="1">
    <source>
        <dbReference type="SAM" id="SignalP"/>
    </source>
</evidence>
<evidence type="ECO:0000313" key="2">
    <source>
        <dbReference type="EMBL" id="KFX41515.1"/>
    </source>
</evidence>
<name>A0A093UNQ0_TALMA</name>
<accession>A0A093UNQ0</accession>
<protein>
    <submittedName>
        <fullName evidence="2">Uncharacterized protein</fullName>
    </submittedName>
</protein>
<dbReference type="AlphaFoldDB" id="A0A093UNQ0"/>
<dbReference type="HOGENOM" id="CLU_2498560_0_0_1"/>
<sequence length="89" mass="9609">MAKSFRLSVLYALGLAASSMAGTNNYINLYDNHNCTTPFTEMAISHNEACLNSLSGDKLARASSGVLIEKGCFSSFSSADQPPDIRVEW</sequence>
<feature type="signal peptide" evidence="1">
    <location>
        <begin position="1"/>
        <end position="21"/>
    </location>
</feature>
<gene>
    <name evidence="2" type="ORF">GQ26_0580160</name>
</gene>
<reference evidence="2" key="2">
    <citation type="journal article" date="2014" name="PLoS Genet.">
        <title>Signature gene expression reveals novel clues to the molecular mechanisms of dimorphic transition in Penicillium marneffei.</title>
        <authorList>
            <person name="Yang E."/>
            <person name="Wang G."/>
            <person name="Cai J."/>
            <person name="Woo P.C."/>
            <person name="Lau S.K."/>
            <person name="Yuen K.-Y."/>
            <person name="Chow W.-N."/>
            <person name="Lin X."/>
        </authorList>
    </citation>
    <scope>NUCLEOTIDE SEQUENCE</scope>
    <source>
        <strain evidence="2">PM1</strain>
    </source>
</reference>
<dbReference type="EMBL" id="JPOX01000058">
    <property type="protein sequence ID" value="KFX41515.1"/>
    <property type="molecule type" value="Genomic_DNA"/>
</dbReference>